<dbReference type="GO" id="GO:0006139">
    <property type="term" value="P:nucleobase-containing compound metabolic process"/>
    <property type="evidence" value="ECO:0007669"/>
    <property type="project" value="InterPro"/>
</dbReference>
<dbReference type="InterPro" id="IPR036397">
    <property type="entry name" value="RNaseH_sf"/>
</dbReference>
<dbReference type="GO" id="GO:0008408">
    <property type="term" value="F:3'-5' exonuclease activity"/>
    <property type="evidence" value="ECO:0007669"/>
    <property type="project" value="InterPro"/>
</dbReference>
<evidence type="ECO:0000313" key="3">
    <source>
        <dbReference type="Proteomes" id="UP001218188"/>
    </source>
</evidence>
<dbReference type="AlphaFoldDB" id="A0AAD6SAQ3"/>
<reference evidence="2" key="1">
    <citation type="submission" date="2023-03" db="EMBL/GenBank/DDBJ databases">
        <title>Massive genome expansion in bonnet fungi (Mycena s.s.) driven by repeated elements and novel gene families across ecological guilds.</title>
        <authorList>
            <consortium name="Lawrence Berkeley National Laboratory"/>
            <person name="Harder C.B."/>
            <person name="Miyauchi S."/>
            <person name="Viragh M."/>
            <person name="Kuo A."/>
            <person name="Thoen E."/>
            <person name="Andreopoulos B."/>
            <person name="Lu D."/>
            <person name="Skrede I."/>
            <person name="Drula E."/>
            <person name="Henrissat B."/>
            <person name="Morin E."/>
            <person name="Kohler A."/>
            <person name="Barry K."/>
            <person name="LaButti K."/>
            <person name="Morin E."/>
            <person name="Salamov A."/>
            <person name="Lipzen A."/>
            <person name="Mereny Z."/>
            <person name="Hegedus B."/>
            <person name="Baldrian P."/>
            <person name="Stursova M."/>
            <person name="Weitz H."/>
            <person name="Taylor A."/>
            <person name="Grigoriev I.V."/>
            <person name="Nagy L.G."/>
            <person name="Martin F."/>
            <person name="Kauserud H."/>
        </authorList>
    </citation>
    <scope>NUCLEOTIDE SEQUENCE</scope>
    <source>
        <strain evidence="2">CBHHK200</strain>
    </source>
</reference>
<name>A0AAD6SAQ3_9AGAR</name>
<feature type="non-terminal residue" evidence="2">
    <location>
        <position position="175"/>
    </location>
</feature>
<keyword evidence="3" id="KW-1185">Reference proteome</keyword>
<evidence type="ECO:0000259" key="1">
    <source>
        <dbReference type="Pfam" id="PF01612"/>
    </source>
</evidence>
<organism evidence="2 3">
    <name type="scientific">Mycena alexandri</name>
    <dbReference type="NCBI Taxonomy" id="1745969"/>
    <lineage>
        <taxon>Eukaryota</taxon>
        <taxon>Fungi</taxon>
        <taxon>Dikarya</taxon>
        <taxon>Basidiomycota</taxon>
        <taxon>Agaricomycotina</taxon>
        <taxon>Agaricomycetes</taxon>
        <taxon>Agaricomycetidae</taxon>
        <taxon>Agaricales</taxon>
        <taxon>Marasmiineae</taxon>
        <taxon>Mycenaceae</taxon>
        <taxon>Mycena</taxon>
    </lineage>
</organism>
<dbReference type="InterPro" id="IPR012337">
    <property type="entry name" value="RNaseH-like_sf"/>
</dbReference>
<proteinExistence type="predicted"/>
<feature type="domain" description="3'-5' exonuclease" evidence="1">
    <location>
        <begin position="6"/>
        <end position="108"/>
    </location>
</feature>
<dbReference type="EMBL" id="JARJCM010000183">
    <property type="protein sequence ID" value="KAJ7023777.1"/>
    <property type="molecule type" value="Genomic_DNA"/>
</dbReference>
<dbReference type="Pfam" id="PF01612">
    <property type="entry name" value="DNA_pol_A_exo1"/>
    <property type="match status" value="1"/>
</dbReference>
<protein>
    <recommendedName>
        <fullName evidence="1">3'-5' exonuclease domain-containing protein</fullName>
    </recommendedName>
</protein>
<gene>
    <name evidence="2" type="ORF">C8F04DRAFT_1304507</name>
</gene>
<dbReference type="Proteomes" id="UP001218188">
    <property type="component" value="Unassembled WGS sequence"/>
</dbReference>
<dbReference type="Gene3D" id="3.30.420.10">
    <property type="entry name" value="Ribonuclease H-like superfamily/Ribonuclease H"/>
    <property type="match status" value="1"/>
</dbReference>
<comment type="caution">
    <text evidence="2">The sequence shown here is derived from an EMBL/GenBank/DDBJ whole genome shotgun (WGS) entry which is preliminary data.</text>
</comment>
<dbReference type="InterPro" id="IPR002562">
    <property type="entry name" value="3'-5'_exonuclease_dom"/>
</dbReference>
<dbReference type="GO" id="GO:0003676">
    <property type="term" value="F:nucleic acid binding"/>
    <property type="evidence" value="ECO:0007669"/>
    <property type="project" value="InterPro"/>
</dbReference>
<sequence length="175" mass="19488">TAFPRELKRILTDPDITLAGVGLLSDVNVIWEDLRVDMQNLADVGLMAMLLKPEKHANDAFRNLSMDVATQEVLELTIDKGRQKTGLLTGPDAAIDASASLRLFEKLAPALATKEASLGKRIPQGWYTFNSTEGEPTRLEKSFRGSVVGWSTRDCTWFISGKFQEQYCNELKQNI</sequence>
<dbReference type="SUPFAM" id="SSF53098">
    <property type="entry name" value="Ribonuclease H-like"/>
    <property type="match status" value="1"/>
</dbReference>
<evidence type="ECO:0000313" key="2">
    <source>
        <dbReference type="EMBL" id="KAJ7023777.1"/>
    </source>
</evidence>
<accession>A0AAD6SAQ3</accession>